<accession>A0A542W262</accession>
<comment type="caution">
    <text evidence="7">The sequence shown here is derived from an EMBL/GenBank/DDBJ whole genome shotgun (WGS) entry which is preliminary data.</text>
</comment>
<evidence type="ECO:0000259" key="6">
    <source>
        <dbReference type="PROSITE" id="PS51686"/>
    </source>
</evidence>
<dbReference type="Gene3D" id="3.40.50.150">
    <property type="entry name" value="Vaccinia Virus protein VP39"/>
    <property type="match status" value="1"/>
</dbReference>
<evidence type="ECO:0000256" key="4">
    <source>
        <dbReference type="ARBA" id="ARBA00022884"/>
    </source>
</evidence>
<dbReference type="InterPro" id="IPR023267">
    <property type="entry name" value="RCMT"/>
</dbReference>
<dbReference type="EMBL" id="VFOF01000001">
    <property type="protein sequence ID" value="TQL17670.1"/>
    <property type="molecule type" value="Genomic_DNA"/>
</dbReference>
<dbReference type="InterPro" id="IPR049560">
    <property type="entry name" value="MeTrfase_RsmB-F_NOP2_cat"/>
</dbReference>
<comment type="caution">
    <text evidence="5">Lacks conserved residue(s) required for the propagation of feature annotation.</text>
</comment>
<dbReference type="GO" id="GO:0008173">
    <property type="term" value="F:RNA methyltransferase activity"/>
    <property type="evidence" value="ECO:0007669"/>
    <property type="project" value="InterPro"/>
</dbReference>
<dbReference type="AlphaFoldDB" id="A0A542W262"/>
<dbReference type="Pfam" id="PF01189">
    <property type="entry name" value="Methyltr_RsmB-F"/>
    <property type="match status" value="1"/>
</dbReference>
<dbReference type="CDD" id="cd02440">
    <property type="entry name" value="AdoMet_MTases"/>
    <property type="match status" value="1"/>
</dbReference>
<keyword evidence="1 5" id="KW-0489">Methyltransferase</keyword>
<sequence length="410" mass="45427">MIPQARVEAAIELLDQITRAVREEGSAADRLVSQYFKTRRYAGSKDRAAIRELVYRAIRHTGNCPANGRAAMVRLAYDDPELAALFDGDGSTRAPKPITPRERAEAARLSEENTSLLPAWLVDKMNESDIDPDEQNALLGRAPLDIRFNPHLIDLDTVLESFPEGQPLPNLPYAIRLPEGSKVDQSPLWKAGAIEIQDAGSQWATFICQAKAGMNVLDLCAGAGGKTLALASDMLADNADTDLNLIACDTDRNRLSRLQPRAERAKLPNIEQRLLNPKEEDLALEDLTHRANLVLVDAPCSGSGTWRRNPEARWRLTPARLQRVIETQSNLLDIASRLVHPGGYLVYVVCSLLDDEGTNQIAAFLDRHPDWEVENSDVPAGTFRGNGRRFTVLKDQTDGFFVSRLRYIGS</sequence>
<dbReference type="PROSITE" id="PS51686">
    <property type="entry name" value="SAM_MT_RSMB_NOP"/>
    <property type="match status" value="1"/>
</dbReference>
<dbReference type="SUPFAM" id="SSF53335">
    <property type="entry name" value="S-adenosyl-L-methionine-dependent methyltransferases"/>
    <property type="match status" value="1"/>
</dbReference>
<feature type="active site" description="Nucleophile" evidence="5">
    <location>
        <position position="350"/>
    </location>
</feature>
<dbReference type="PANTHER" id="PTHR22807">
    <property type="entry name" value="NOP2 YEAST -RELATED NOL1/NOP2/FMU SUN DOMAIN-CONTAINING"/>
    <property type="match status" value="1"/>
</dbReference>
<evidence type="ECO:0000256" key="2">
    <source>
        <dbReference type="ARBA" id="ARBA00022679"/>
    </source>
</evidence>
<keyword evidence="2 5" id="KW-0808">Transferase</keyword>
<organism evidence="7 8">
    <name type="scientific">Zymomonas mobilis</name>
    <dbReference type="NCBI Taxonomy" id="542"/>
    <lineage>
        <taxon>Bacteria</taxon>
        <taxon>Pseudomonadati</taxon>
        <taxon>Pseudomonadota</taxon>
        <taxon>Alphaproteobacteria</taxon>
        <taxon>Sphingomonadales</taxon>
        <taxon>Zymomonadaceae</taxon>
        <taxon>Zymomonas</taxon>
    </lineage>
</organism>
<comment type="similarity">
    <text evidence="5">Belongs to the class I-like SAM-binding methyltransferase superfamily. RsmB/NOP family.</text>
</comment>
<feature type="binding site" evidence="5">
    <location>
        <position position="249"/>
    </location>
    <ligand>
        <name>S-adenosyl-L-methionine</name>
        <dbReference type="ChEBI" id="CHEBI:59789"/>
    </ligand>
</feature>
<dbReference type="GO" id="GO:0001510">
    <property type="term" value="P:RNA methylation"/>
    <property type="evidence" value="ECO:0007669"/>
    <property type="project" value="InterPro"/>
</dbReference>
<dbReference type="PRINTS" id="PR02008">
    <property type="entry name" value="RCMTFAMILY"/>
</dbReference>
<keyword evidence="3 5" id="KW-0949">S-adenosyl-L-methionine</keyword>
<proteinExistence type="inferred from homology"/>
<evidence type="ECO:0000313" key="8">
    <source>
        <dbReference type="Proteomes" id="UP000316887"/>
    </source>
</evidence>
<gene>
    <name evidence="7" type="ORF">FBY58_1268</name>
</gene>
<keyword evidence="4 5" id="KW-0694">RNA-binding</keyword>
<dbReference type="GO" id="GO:0003723">
    <property type="term" value="F:RNA binding"/>
    <property type="evidence" value="ECO:0007669"/>
    <property type="project" value="UniProtKB-UniRule"/>
</dbReference>
<evidence type="ECO:0000256" key="1">
    <source>
        <dbReference type="ARBA" id="ARBA00022603"/>
    </source>
</evidence>
<dbReference type="InterPro" id="IPR001678">
    <property type="entry name" value="MeTrfase_RsmB-F_NOP2_dom"/>
</dbReference>
<dbReference type="InterPro" id="IPR029063">
    <property type="entry name" value="SAM-dependent_MTases_sf"/>
</dbReference>
<dbReference type="Proteomes" id="UP000316887">
    <property type="component" value="Unassembled WGS sequence"/>
</dbReference>
<dbReference type="RefSeq" id="WP_141920641.1">
    <property type="nucleotide sequence ID" value="NZ_VFOF01000001.1"/>
</dbReference>
<dbReference type="OrthoDB" id="9810297at2"/>
<feature type="domain" description="SAM-dependent MTase RsmB/NOP-type" evidence="6">
    <location>
        <begin position="111"/>
        <end position="408"/>
    </location>
</feature>
<feature type="binding site" evidence="5">
    <location>
        <position position="297"/>
    </location>
    <ligand>
        <name>S-adenosyl-L-methionine</name>
        <dbReference type="ChEBI" id="CHEBI:59789"/>
    </ligand>
</feature>
<protein>
    <submittedName>
        <fullName evidence="7">16S rRNA (Cytosine967-C5)-methyltransferase</fullName>
    </submittedName>
</protein>
<evidence type="ECO:0000313" key="7">
    <source>
        <dbReference type="EMBL" id="TQL17670.1"/>
    </source>
</evidence>
<reference evidence="7 8" key="1">
    <citation type="submission" date="2019-06" db="EMBL/GenBank/DDBJ databases">
        <title>Genome sequencing of Zymomonas mobilis strains for genetic engineering and biofuel applications.</title>
        <authorList>
            <person name="Teravest M."/>
        </authorList>
    </citation>
    <scope>NUCLEOTIDE SEQUENCE [LARGE SCALE GENOMIC DNA]</scope>
    <source>
        <strain evidence="7 8">AN0101</strain>
    </source>
</reference>
<name>A0A542W262_ZYMMB</name>
<dbReference type="PANTHER" id="PTHR22807:SF53">
    <property type="entry name" value="RIBOSOMAL RNA SMALL SUBUNIT METHYLTRANSFERASE B-RELATED"/>
    <property type="match status" value="1"/>
</dbReference>
<evidence type="ECO:0000256" key="3">
    <source>
        <dbReference type="ARBA" id="ARBA00022691"/>
    </source>
</evidence>
<evidence type="ECO:0000256" key="5">
    <source>
        <dbReference type="PROSITE-ProRule" id="PRU01023"/>
    </source>
</evidence>